<dbReference type="AlphaFoldDB" id="A0A1J5RE03"/>
<sequence>MKNTNLGLDPHVELLGELDHAKRVVAQARVGIRPGAQAIQRAVEGIEAAWKAFGEASVASSWAAVTVLERGHLPQVPRCIAAVQELSSLVDTDEAYAEYRDHGFRCELPA</sequence>
<dbReference type="EMBL" id="MLJW01000195">
    <property type="protein sequence ID" value="OIQ94001.1"/>
    <property type="molecule type" value="Genomic_DNA"/>
</dbReference>
<organism evidence="1">
    <name type="scientific">mine drainage metagenome</name>
    <dbReference type="NCBI Taxonomy" id="410659"/>
    <lineage>
        <taxon>unclassified sequences</taxon>
        <taxon>metagenomes</taxon>
        <taxon>ecological metagenomes</taxon>
    </lineage>
</organism>
<comment type="caution">
    <text evidence="1">The sequence shown here is derived from an EMBL/GenBank/DDBJ whole genome shotgun (WGS) entry which is preliminary data.</text>
</comment>
<evidence type="ECO:0000313" key="1">
    <source>
        <dbReference type="EMBL" id="OIQ94001.1"/>
    </source>
</evidence>
<gene>
    <name evidence="1" type="ORF">GALL_240070</name>
</gene>
<proteinExistence type="predicted"/>
<accession>A0A1J5RE03</accession>
<protein>
    <submittedName>
        <fullName evidence="1">Uncharacterized protein</fullName>
    </submittedName>
</protein>
<name>A0A1J5RE03_9ZZZZ</name>
<reference evidence="1" key="1">
    <citation type="submission" date="2016-10" db="EMBL/GenBank/DDBJ databases">
        <title>Sequence of Gallionella enrichment culture.</title>
        <authorList>
            <person name="Poehlein A."/>
            <person name="Muehling M."/>
            <person name="Daniel R."/>
        </authorList>
    </citation>
    <scope>NUCLEOTIDE SEQUENCE</scope>
</reference>